<keyword evidence="11" id="KW-1185">Reference proteome</keyword>
<evidence type="ECO:0000256" key="7">
    <source>
        <dbReference type="ARBA" id="ARBA00022967"/>
    </source>
</evidence>
<dbReference type="STRING" id="926569.ANT_00110"/>
<proteinExistence type="inferred from homology"/>
<dbReference type="HOGENOM" id="CLU_000604_1_2_0"/>
<keyword evidence="3" id="KW-0813">Transport</keyword>
<dbReference type="InterPro" id="IPR017871">
    <property type="entry name" value="ABC_transporter-like_CS"/>
</dbReference>
<keyword evidence="7" id="KW-1278">Translocase</keyword>
<protein>
    <submittedName>
        <fullName evidence="10">ABC transporter ATP-binding protein</fullName>
    </submittedName>
</protein>
<dbReference type="GO" id="GO:0016887">
    <property type="term" value="F:ATP hydrolysis activity"/>
    <property type="evidence" value="ECO:0007669"/>
    <property type="project" value="InterPro"/>
</dbReference>
<dbReference type="PROSITE" id="PS50893">
    <property type="entry name" value="ABC_TRANSPORTER_2"/>
    <property type="match status" value="1"/>
</dbReference>
<evidence type="ECO:0000256" key="4">
    <source>
        <dbReference type="ARBA" id="ARBA00022475"/>
    </source>
</evidence>
<dbReference type="Pfam" id="PF00005">
    <property type="entry name" value="ABC_tran"/>
    <property type="match status" value="1"/>
</dbReference>
<dbReference type="InterPro" id="IPR027417">
    <property type="entry name" value="P-loop_NTPase"/>
</dbReference>
<dbReference type="Proteomes" id="UP000008922">
    <property type="component" value="Chromosome"/>
</dbReference>
<name>E8MYA0_ANATU</name>
<feature type="domain" description="ABC transporter" evidence="9">
    <location>
        <begin position="4"/>
        <end position="235"/>
    </location>
</feature>
<keyword evidence="6 10" id="KW-0067">ATP-binding</keyword>
<dbReference type="FunCoup" id="E8MYA0">
    <property type="interactions" value="355"/>
</dbReference>
<accession>E8MYA0</accession>
<dbReference type="Gene3D" id="3.40.50.300">
    <property type="entry name" value="P-loop containing nucleotide triphosphate hydrolases"/>
    <property type="match status" value="1"/>
</dbReference>
<evidence type="ECO:0000256" key="1">
    <source>
        <dbReference type="ARBA" id="ARBA00004236"/>
    </source>
</evidence>
<dbReference type="PANTHER" id="PTHR42711:SF5">
    <property type="entry name" value="ABC TRANSPORTER ATP-BINDING PROTEIN NATA"/>
    <property type="match status" value="1"/>
</dbReference>
<reference evidence="10 11" key="1">
    <citation type="submission" date="2010-12" db="EMBL/GenBank/DDBJ databases">
        <title>Whole genome sequence of Anaerolinea thermophila UNI-1.</title>
        <authorList>
            <person name="Narita-Yamada S."/>
            <person name="Kishi E."/>
            <person name="Watanabe Y."/>
            <person name="Takasaki K."/>
            <person name="Ankai A."/>
            <person name="Oguchi A."/>
            <person name="Fukui S."/>
            <person name="Takahashi M."/>
            <person name="Yashiro I."/>
            <person name="Hosoyama A."/>
            <person name="Sekiguchi Y."/>
            <person name="Hanada S."/>
            <person name="Fujita N."/>
        </authorList>
    </citation>
    <scope>NUCLEOTIDE SEQUENCE [LARGE SCALE GENOMIC DNA]</scope>
    <source>
        <strain evidence="11">DSM 14523 / JCM 11388 / NBRC 100420 / UNI-1</strain>
    </source>
</reference>
<dbReference type="InterPro" id="IPR003593">
    <property type="entry name" value="AAA+_ATPase"/>
</dbReference>
<dbReference type="KEGG" id="atm:ANT_00110"/>
<evidence type="ECO:0000256" key="8">
    <source>
        <dbReference type="ARBA" id="ARBA00023136"/>
    </source>
</evidence>
<evidence type="ECO:0000256" key="5">
    <source>
        <dbReference type="ARBA" id="ARBA00022741"/>
    </source>
</evidence>
<dbReference type="SMART" id="SM00382">
    <property type="entry name" value="AAA"/>
    <property type="match status" value="1"/>
</dbReference>
<keyword evidence="8" id="KW-0472">Membrane</keyword>
<evidence type="ECO:0000259" key="9">
    <source>
        <dbReference type="PROSITE" id="PS50893"/>
    </source>
</evidence>
<evidence type="ECO:0000256" key="3">
    <source>
        <dbReference type="ARBA" id="ARBA00022448"/>
    </source>
</evidence>
<keyword evidence="4" id="KW-1003">Cell membrane</keyword>
<dbReference type="CDD" id="cd03230">
    <property type="entry name" value="ABC_DR_subfamily_A"/>
    <property type="match status" value="1"/>
</dbReference>
<sequence>METIIVEHLTHAFGERRALEDLSFTVGEGEVFALLGPNGAGKTTTVRLLNGLYRATAGSVRVLGLEPATQGEQVRAQTGVLTESPALYERLTARQNLRFFGEMAGMPAGELRRRMEELLEFFDLAERADERVATFSKGMKQRLALARALLNRPKILFLDEPTAGLDPEASRQVRELIASLRRENGQTVFLCTHILTEAERLCDRVLILHQGRALAVGSLAELQQRFNPGVWVEVQLLEPRAIAPGDLTPALQVQAQDALLRVQVSRLEDIPTLIHRLAGLGTPILRVEPLRPSLEEIYFKLQDQAEGGQP</sequence>
<keyword evidence="5" id="KW-0547">Nucleotide-binding</keyword>
<organism evidence="10 11">
    <name type="scientific">Anaerolinea thermophila (strain DSM 14523 / JCM 11388 / NBRC 100420 / UNI-1)</name>
    <dbReference type="NCBI Taxonomy" id="926569"/>
    <lineage>
        <taxon>Bacteria</taxon>
        <taxon>Bacillati</taxon>
        <taxon>Chloroflexota</taxon>
        <taxon>Anaerolineae</taxon>
        <taxon>Anaerolineales</taxon>
        <taxon>Anaerolineaceae</taxon>
        <taxon>Anaerolinea</taxon>
    </lineage>
</organism>
<dbReference type="PANTHER" id="PTHR42711">
    <property type="entry name" value="ABC TRANSPORTER ATP-BINDING PROTEIN"/>
    <property type="match status" value="1"/>
</dbReference>
<dbReference type="SUPFAM" id="SSF52540">
    <property type="entry name" value="P-loop containing nucleoside triphosphate hydrolases"/>
    <property type="match status" value="1"/>
</dbReference>
<dbReference type="OrthoDB" id="9804819at2"/>
<dbReference type="InterPro" id="IPR003439">
    <property type="entry name" value="ABC_transporter-like_ATP-bd"/>
</dbReference>
<dbReference type="RefSeq" id="WP_013558443.1">
    <property type="nucleotide sequence ID" value="NC_014960.1"/>
</dbReference>
<dbReference type="GO" id="GO:0005886">
    <property type="term" value="C:plasma membrane"/>
    <property type="evidence" value="ECO:0007669"/>
    <property type="project" value="UniProtKB-SubCell"/>
</dbReference>
<evidence type="ECO:0000256" key="2">
    <source>
        <dbReference type="ARBA" id="ARBA00005417"/>
    </source>
</evidence>
<dbReference type="AlphaFoldDB" id="E8MYA0"/>
<comment type="subcellular location">
    <subcellularLocation>
        <location evidence="1">Cell membrane</location>
    </subcellularLocation>
</comment>
<dbReference type="eggNOG" id="COG1131">
    <property type="taxonomic scope" value="Bacteria"/>
</dbReference>
<evidence type="ECO:0000313" key="10">
    <source>
        <dbReference type="EMBL" id="BAJ62045.1"/>
    </source>
</evidence>
<gene>
    <name evidence="10" type="ordered locus">ANT_00110</name>
</gene>
<comment type="similarity">
    <text evidence="2">Belongs to the ABC transporter superfamily.</text>
</comment>
<dbReference type="PROSITE" id="PS00211">
    <property type="entry name" value="ABC_TRANSPORTER_1"/>
    <property type="match status" value="1"/>
</dbReference>
<dbReference type="EMBL" id="AP012029">
    <property type="protein sequence ID" value="BAJ62045.1"/>
    <property type="molecule type" value="Genomic_DNA"/>
</dbReference>
<dbReference type="FunFam" id="3.40.50.300:FF:000589">
    <property type="entry name" value="ABC transporter, ATP-binding subunit"/>
    <property type="match status" value="1"/>
</dbReference>
<evidence type="ECO:0000256" key="6">
    <source>
        <dbReference type="ARBA" id="ARBA00022840"/>
    </source>
</evidence>
<dbReference type="GO" id="GO:0005524">
    <property type="term" value="F:ATP binding"/>
    <property type="evidence" value="ECO:0007669"/>
    <property type="project" value="UniProtKB-KW"/>
</dbReference>
<dbReference type="InParanoid" id="E8MYA0"/>
<evidence type="ECO:0000313" key="11">
    <source>
        <dbReference type="Proteomes" id="UP000008922"/>
    </source>
</evidence>
<dbReference type="InterPro" id="IPR050763">
    <property type="entry name" value="ABC_transporter_ATP-binding"/>
</dbReference>